<sequence>MEPIALISAASSILKLTGLDRKIGQLINGDKGAAVAEHVVDIAETITGESDPGKISQRLEQQNSLKAQLRLALLQQRTELERLAVEDRNSAREMQKAALAQGDTRSKRFIYNFAWFWSVVASAFIFIAVMYPIPESNQRFADTVLGFVLGTIIATILQFFYGSMLRQDGDG</sequence>
<proteinExistence type="predicted"/>
<feature type="transmembrane region" description="Helical" evidence="1">
    <location>
        <begin position="109"/>
        <end position="131"/>
    </location>
</feature>
<keyword evidence="1" id="KW-0812">Transmembrane</keyword>
<keyword evidence="3" id="KW-1185">Reference proteome</keyword>
<dbReference type="EMBL" id="BAABFL010000474">
    <property type="protein sequence ID" value="GAA4652381.1"/>
    <property type="molecule type" value="Genomic_DNA"/>
</dbReference>
<gene>
    <name evidence="2" type="ORF">GCM10023116_46650</name>
</gene>
<keyword evidence="1" id="KW-1133">Transmembrane helix</keyword>
<reference evidence="3" key="1">
    <citation type="journal article" date="2019" name="Int. J. Syst. Evol. Microbiol.">
        <title>The Global Catalogue of Microorganisms (GCM) 10K type strain sequencing project: providing services to taxonomists for standard genome sequencing and annotation.</title>
        <authorList>
            <consortium name="The Broad Institute Genomics Platform"/>
            <consortium name="The Broad Institute Genome Sequencing Center for Infectious Disease"/>
            <person name="Wu L."/>
            <person name="Ma J."/>
        </authorList>
    </citation>
    <scope>NUCLEOTIDE SEQUENCE [LARGE SCALE GENOMIC DNA]</scope>
    <source>
        <strain evidence="3">JCM 17805</strain>
    </source>
</reference>
<protein>
    <submittedName>
        <fullName evidence="2">Uncharacterized protein</fullName>
    </submittedName>
</protein>
<organism evidence="2 3">
    <name type="scientific">Kistimonas scapharcae</name>
    <dbReference type="NCBI Taxonomy" id="1036133"/>
    <lineage>
        <taxon>Bacteria</taxon>
        <taxon>Pseudomonadati</taxon>
        <taxon>Pseudomonadota</taxon>
        <taxon>Gammaproteobacteria</taxon>
        <taxon>Oceanospirillales</taxon>
        <taxon>Endozoicomonadaceae</taxon>
        <taxon>Kistimonas</taxon>
    </lineage>
</organism>
<evidence type="ECO:0000256" key="1">
    <source>
        <dbReference type="SAM" id="Phobius"/>
    </source>
</evidence>
<comment type="caution">
    <text evidence="2">The sequence shown here is derived from an EMBL/GenBank/DDBJ whole genome shotgun (WGS) entry which is preliminary data.</text>
</comment>
<keyword evidence="1" id="KW-0472">Membrane</keyword>
<dbReference type="RefSeq" id="WP_345198932.1">
    <property type="nucleotide sequence ID" value="NZ_BAABFL010000474.1"/>
</dbReference>
<accession>A0ABP8V9K7</accession>
<feature type="transmembrane region" description="Helical" evidence="1">
    <location>
        <begin position="143"/>
        <end position="161"/>
    </location>
</feature>
<dbReference type="Proteomes" id="UP001500604">
    <property type="component" value="Unassembled WGS sequence"/>
</dbReference>
<name>A0ABP8V9K7_9GAMM</name>
<evidence type="ECO:0000313" key="3">
    <source>
        <dbReference type="Proteomes" id="UP001500604"/>
    </source>
</evidence>
<evidence type="ECO:0000313" key="2">
    <source>
        <dbReference type="EMBL" id="GAA4652381.1"/>
    </source>
</evidence>